<evidence type="ECO:0000313" key="3">
    <source>
        <dbReference type="Proteomes" id="UP000002254"/>
    </source>
</evidence>
<accession>A0A8P0TMD2</accession>
<proteinExistence type="predicted"/>
<reference evidence="2" key="2">
    <citation type="submission" date="2025-08" db="UniProtKB">
        <authorList>
            <consortium name="Ensembl"/>
        </authorList>
    </citation>
    <scope>IDENTIFICATION</scope>
</reference>
<name>A0A8P0TMD2_CANLF</name>
<dbReference type="Ensembl" id="ENSCAFT00000103335.1">
    <property type="protein sequence ID" value="ENSCAFP00000069926.1"/>
    <property type="gene ID" value="ENSCAFG00000058184.1"/>
</dbReference>
<feature type="compositionally biased region" description="Polar residues" evidence="1">
    <location>
        <begin position="1"/>
        <end position="24"/>
    </location>
</feature>
<dbReference type="AlphaFoldDB" id="A0A8P0TMD2"/>
<sequence length="111" mass="12566">MLLDFSLSSAPGAQRTTGTASRRQFASKVPEKQRCLLLGMCAGQLLGLHFPRSRPDLSSSPQQLVPFHPALPGPLIDEFSIYRLRRRPIKQSLGWRGKKTREVERQPLRMI</sequence>
<protein>
    <submittedName>
        <fullName evidence="2">Uncharacterized protein</fullName>
    </submittedName>
</protein>
<dbReference type="Proteomes" id="UP000002254">
    <property type="component" value="Chromosome 13"/>
</dbReference>
<evidence type="ECO:0000313" key="2">
    <source>
        <dbReference type="Ensembl" id="ENSCAFP00000069926.1"/>
    </source>
</evidence>
<evidence type="ECO:0000256" key="1">
    <source>
        <dbReference type="SAM" id="MobiDB-lite"/>
    </source>
</evidence>
<organism evidence="2 3">
    <name type="scientific">Canis lupus familiaris</name>
    <name type="common">Dog</name>
    <name type="synonym">Canis familiaris</name>
    <dbReference type="NCBI Taxonomy" id="9615"/>
    <lineage>
        <taxon>Eukaryota</taxon>
        <taxon>Metazoa</taxon>
        <taxon>Chordata</taxon>
        <taxon>Craniata</taxon>
        <taxon>Vertebrata</taxon>
        <taxon>Euteleostomi</taxon>
        <taxon>Mammalia</taxon>
        <taxon>Eutheria</taxon>
        <taxon>Laurasiatheria</taxon>
        <taxon>Carnivora</taxon>
        <taxon>Caniformia</taxon>
        <taxon>Canidae</taxon>
        <taxon>Canis</taxon>
    </lineage>
</organism>
<feature type="region of interest" description="Disordered" evidence="1">
    <location>
        <begin position="1"/>
        <end position="25"/>
    </location>
</feature>
<reference evidence="2 3" key="1">
    <citation type="journal article" date="2005" name="Nature">
        <title>Genome sequence, comparative analysis and haplotype structure of the domestic dog.</title>
        <authorList>
            <consortium name="Broad Sequencing Platform"/>
            <person name="Lindblad-Toh K."/>
            <person name="Wade C.M."/>
            <person name="Mikkelsen T.S."/>
            <person name="Karlsson E.K."/>
            <person name="Jaffe D.B."/>
            <person name="Kamal M."/>
            <person name="Clamp M."/>
            <person name="Chang J.L."/>
            <person name="Kulbokas E.J. III"/>
            <person name="Zody M.C."/>
            <person name="Mauceli E."/>
            <person name="Xie X."/>
            <person name="Breen M."/>
            <person name="Wayne R.K."/>
            <person name="Ostrander E.A."/>
            <person name="Ponting C.P."/>
            <person name="Galibert F."/>
            <person name="Smith D.R."/>
            <person name="DeJong P.J."/>
            <person name="Kirkness E."/>
            <person name="Alvarez P."/>
            <person name="Biagi T."/>
            <person name="Brockman W."/>
            <person name="Butler J."/>
            <person name="Chin C.W."/>
            <person name="Cook A."/>
            <person name="Cuff J."/>
            <person name="Daly M.J."/>
            <person name="DeCaprio D."/>
            <person name="Gnerre S."/>
            <person name="Grabherr M."/>
            <person name="Kellis M."/>
            <person name="Kleber M."/>
            <person name="Bardeleben C."/>
            <person name="Goodstadt L."/>
            <person name="Heger A."/>
            <person name="Hitte C."/>
            <person name="Kim L."/>
            <person name="Koepfli K.P."/>
            <person name="Parker H.G."/>
            <person name="Pollinger J.P."/>
            <person name="Searle S.M."/>
            <person name="Sutter N.B."/>
            <person name="Thomas R."/>
            <person name="Webber C."/>
            <person name="Baldwin J."/>
            <person name="Abebe A."/>
            <person name="Abouelleil A."/>
            <person name="Aftuck L."/>
            <person name="Ait-Zahra M."/>
            <person name="Aldredge T."/>
            <person name="Allen N."/>
            <person name="An P."/>
            <person name="Anderson S."/>
            <person name="Antoine C."/>
            <person name="Arachchi H."/>
            <person name="Aslam A."/>
            <person name="Ayotte L."/>
            <person name="Bachantsang P."/>
            <person name="Barry A."/>
            <person name="Bayul T."/>
            <person name="Benamara M."/>
            <person name="Berlin A."/>
            <person name="Bessette D."/>
            <person name="Blitshteyn B."/>
            <person name="Bloom T."/>
            <person name="Blye J."/>
            <person name="Boguslavskiy L."/>
            <person name="Bonnet C."/>
            <person name="Boukhgalter B."/>
            <person name="Brown A."/>
            <person name="Cahill P."/>
            <person name="Calixte N."/>
            <person name="Camarata J."/>
            <person name="Cheshatsang Y."/>
            <person name="Chu J."/>
            <person name="Citroen M."/>
            <person name="Collymore A."/>
            <person name="Cooke P."/>
            <person name="Dawoe T."/>
            <person name="Daza R."/>
            <person name="Decktor K."/>
            <person name="DeGray S."/>
            <person name="Dhargay N."/>
            <person name="Dooley K."/>
            <person name="Dooley K."/>
            <person name="Dorje P."/>
            <person name="Dorjee K."/>
            <person name="Dorris L."/>
            <person name="Duffey N."/>
            <person name="Dupes A."/>
            <person name="Egbiremolen O."/>
            <person name="Elong R."/>
            <person name="Falk J."/>
            <person name="Farina A."/>
            <person name="Faro S."/>
            <person name="Ferguson D."/>
            <person name="Ferreira P."/>
            <person name="Fisher S."/>
            <person name="FitzGerald M."/>
            <person name="Foley K."/>
            <person name="Foley C."/>
            <person name="Franke A."/>
            <person name="Friedrich D."/>
            <person name="Gage D."/>
            <person name="Garber M."/>
            <person name="Gearin G."/>
            <person name="Giannoukos G."/>
            <person name="Goode T."/>
            <person name="Goyette A."/>
            <person name="Graham J."/>
            <person name="Grandbois E."/>
            <person name="Gyaltsen K."/>
            <person name="Hafez N."/>
            <person name="Hagopian D."/>
            <person name="Hagos B."/>
            <person name="Hall J."/>
            <person name="Healy C."/>
            <person name="Hegarty R."/>
            <person name="Honan T."/>
            <person name="Horn A."/>
            <person name="Houde N."/>
            <person name="Hughes L."/>
            <person name="Hunnicutt L."/>
            <person name="Husby M."/>
            <person name="Jester B."/>
            <person name="Jones C."/>
            <person name="Kamat A."/>
            <person name="Kanga B."/>
            <person name="Kells C."/>
            <person name="Khazanovich D."/>
            <person name="Kieu A.C."/>
            <person name="Kisner P."/>
            <person name="Kumar M."/>
            <person name="Lance K."/>
            <person name="Landers T."/>
            <person name="Lara M."/>
            <person name="Lee W."/>
            <person name="Leger J.P."/>
            <person name="Lennon N."/>
            <person name="Leuper L."/>
            <person name="LeVine S."/>
            <person name="Liu J."/>
            <person name="Liu X."/>
            <person name="Lokyitsang Y."/>
            <person name="Lokyitsang T."/>
            <person name="Lui A."/>
            <person name="Macdonald J."/>
            <person name="Major J."/>
            <person name="Marabella R."/>
            <person name="Maru K."/>
            <person name="Matthews C."/>
            <person name="McDonough S."/>
            <person name="Mehta T."/>
            <person name="Meldrim J."/>
            <person name="Melnikov A."/>
            <person name="Meneus L."/>
            <person name="Mihalev A."/>
            <person name="Mihova T."/>
            <person name="Miller K."/>
            <person name="Mittelman R."/>
            <person name="Mlenga V."/>
            <person name="Mulrain L."/>
            <person name="Munson G."/>
            <person name="Navidi A."/>
            <person name="Naylor J."/>
            <person name="Nguyen T."/>
            <person name="Nguyen N."/>
            <person name="Nguyen C."/>
            <person name="Nguyen T."/>
            <person name="Nicol R."/>
            <person name="Norbu N."/>
            <person name="Norbu C."/>
            <person name="Novod N."/>
            <person name="Nyima T."/>
            <person name="Olandt P."/>
            <person name="O'Neill B."/>
            <person name="O'Neill K."/>
            <person name="Osman S."/>
            <person name="Oyono L."/>
            <person name="Patti C."/>
            <person name="Perrin D."/>
            <person name="Phunkhang P."/>
            <person name="Pierre F."/>
            <person name="Priest M."/>
            <person name="Rachupka A."/>
            <person name="Raghuraman S."/>
            <person name="Rameau R."/>
            <person name="Ray V."/>
            <person name="Raymond C."/>
            <person name="Rege F."/>
            <person name="Rise C."/>
            <person name="Rogers J."/>
            <person name="Rogov P."/>
            <person name="Sahalie J."/>
            <person name="Settipalli S."/>
            <person name="Sharpe T."/>
            <person name="Shea T."/>
            <person name="Sheehan M."/>
            <person name="Sherpa N."/>
            <person name="Shi J."/>
            <person name="Shih D."/>
            <person name="Sloan J."/>
            <person name="Smith C."/>
            <person name="Sparrow T."/>
            <person name="Stalker J."/>
            <person name="Stange-Thomann N."/>
            <person name="Stavropoulos S."/>
            <person name="Stone C."/>
            <person name="Stone S."/>
            <person name="Sykes S."/>
            <person name="Tchuinga P."/>
            <person name="Tenzing P."/>
            <person name="Tesfaye S."/>
            <person name="Thoulutsang D."/>
            <person name="Thoulutsang Y."/>
            <person name="Topham K."/>
            <person name="Topping I."/>
            <person name="Tsamla T."/>
            <person name="Vassiliev H."/>
            <person name="Venkataraman V."/>
            <person name="Vo A."/>
            <person name="Wangchuk T."/>
            <person name="Wangdi T."/>
            <person name="Weiand M."/>
            <person name="Wilkinson J."/>
            <person name="Wilson A."/>
            <person name="Yadav S."/>
            <person name="Yang S."/>
            <person name="Yang X."/>
            <person name="Young G."/>
            <person name="Yu Q."/>
            <person name="Zainoun J."/>
            <person name="Zembek L."/>
            <person name="Zimmer A."/>
            <person name="Lander E.S."/>
        </authorList>
    </citation>
    <scope>NUCLEOTIDE SEQUENCE [LARGE SCALE GENOMIC DNA]</scope>
    <source>
        <strain evidence="2">Boxer</strain>
    </source>
</reference>